<dbReference type="PROSITE" id="PS50113">
    <property type="entry name" value="PAC"/>
    <property type="match status" value="4"/>
</dbReference>
<dbReference type="OrthoDB" id="9124519at2"/>
<feature type="domain" description="PAS" evidence="8">
    <location>
        <begin position="186"/>
        <end position="242"/>
    </location>
</feature>
<dbReference type="PANTHER" id="PTHR43304">
    <property type="entry name" value="PHYTOCHROME-LIKE PROTEIN CPH1"/>
    <property type="match status" value="1"/>
</dbReference>
<comment type="caution">
    <text evidence="10">The sequence shown here is derived from an EMBL/GenBank/DDBJ whole genome shotgun (WGS) entry which is preliminary data.</text>
</comment>
<dbReference type="SUPFAM" id="SSF47384">
    <property type="entry name" value="Homodimeric domain of signal transducing histidine kinase"/>
    <property type="match status" value="1"/>
</dbReference>
<reference evidence="10 11" key="1">
    <citation type="submission" date="2018-06" db="EMBL/GenBank/DDBJ databases">
        <title>Chryseolinea flavus sp. nov., a member of the phylum Bacteroidetes isolated from soil.</title>
        <authorList>
            <person name="Li Y."/>
            <person name="Wang J."/>
        </authorList>
    </citation>
    <scope>NUCLEOTIDE SEQUENCE [LARGE SCALE GENOMIC DNA]</scope>
    <source>
        <strain evidence="10 11">SDU1-6</strain>
    </source>
</reference>
<evidence type="ECO:0000256" key="6">
    <source>
        <dbReference type="SAM" id="MobiDB-lite"/>
    </source>
</evidence>
<dbReference type="PROSITE" id="PS50109">
    <property type="entry name" value="HIS_KIN"/>
    <property type="match status" value="1"/>
</dbReference>
<keyword evidence="3" id="KW-0597">Phosphoprotein</keyword>
<dbReference type="Gene3D" id="1.10.287.130">
    <property type="match status" value="1"/>
</dbReference>
<dbReference type="InterPro" id="IPR003661">
    <property type="entry name" value="HisK_dim/P_dom"/>
</dbReference>
<feature type="domain" description="PAC" evidence="9">
    <location>
        <begin position="118"/>
        <end position="170"/>
    </location>
</feature>
<comment type="catalytic activity">
    <reaction evidence="1">
        <text>ATP + protein L-histidine = ADP + protein N-phospho-L-histidine.</text>
        <dbReference type="EC" id="2.7.13.3"/>
    </reaction>
</comment>
<dbReference type="AlphaFoldDB" id="A0A364Y3U5"/>
<dbReference type="SMART" id="SM00091">
    <property type="entry name" value="PAS"/>
    <property type="match status" value="5"/>
</dbReference>
<evidence type="ECO:0000259" key="7">
    <source>
        <dbReference type="PROSITE" id="PS50109"/>
    </source>
</evidence>
<dbReference type="RefSeq" id="WP_112746858.1">
    <property type="nucleotide sequence ID" value="NZ_QMFY01000004.1"/>
</dbReference>
<dbReference type="InterPro" id="IPR013655">
    <property type="entry name" value="PAS_fold_3"/>
</dbReference>
<dbReference type="SMART" id="SM00086">
    <property type="entry name" value="PAC"/>
    <property type="match status" value="4"/>
</dbReference>
<proteinExistence type="predicted"/>
<evidence type="ECO:0000256" key="1">
    <source>
        <dbReference type="ARBA" id="ARBA00000085"/>
    </source>
</evidence>
<sequence>MPGKKKGPKKTTPAARSRKKTLTSSPRRTSSLKKPAKKRAPANEDSLDLALRSAHMGLWDFNVKSGRIKWSRNTHEIFGIDQKVLGNTLDQFLLLIVDQDRKKILDNIDNAIANREKFVLTYRIMRPDGEIRWVEAIGKIIVDKKGTPSRMMGSIQDITTIELGILEKEDWKIRYELVTASAGLIVYDYDIRTGNIVWSGLVQEVLGYTPQEMGDINRWVDLIHPQDRDEAFQELELAEKALRPYNAYYRFKHKKGKYINLFDRGFFVTDESGKPYRMLGAMQDISDRVNAEDTIAQNNRFKESIENAMPGMLYVYDLVNDKSIYANRNARTLMGYTPEEIDRLGVDFTRTVTHPDDIDNFEKWTNEPDNVVKETQYRMRTKSGQWRWFISRDTVFKRDEKGFVTQIIGIAQDITERKQSEEQLRQREKSYHELFDTVREGIFILNLDGTFADVNKGACAMYGYEKADFIGRTTEFLRAPNKNNGGWFEEYFPTTAEGQLFAWWGKRKNGDVFLQEVRLSKGSYFGKEILIATARDVTKQREAMVALQESEQRFRTLQQASFGGIGLHDQGVIIDCNQGLCDLTGYTHQELVGKNGLDLIAEEWRPFVIDKIRGNYEKPYDVEGIRRDGTRFFLEIHGKQIPYEGRHIRVTEFRDITERKRAEEKILEQNTRLLAITEELKRNNEQLEEFTQIVSHNLRAPVGNILTLLNFLEGAATAEEKSEYINYLKESGNLILTTLHELNDVLKIKQTKNIEKQLIRFESVFSQVKAMLVAKIAEAQADVEGDFSDAPEMLYPNIYMESIFLNLLSNALKYVYPRRKPVIRFRTYRHGHFTMLEVSDNGLGIDLNRYGHQVFRLRKTFHRHPESRGIGLFMIKNQIEAMGGEISIASIENEGTTFYINFNKHQNDGQ</sequence>
<dbReference type="PANTHER" id="PTHR43304:SF1">
    <property type="entry name" value="PAC DOMAIN-CONTAINING PROTEIN"/>
    <property type="match status" value="1"/>
</dbReference>
<evidence type="ECO:0000256" key="4">
    <source>
        <dbReference type="ARBA" id="ARBA00022679"/>
    </source>
</evidence>
<dbReference type="Gene3D" id="3.30.565.10">
    <property type="entry name" value="Histidine kinase-like ATPase, C-terminal domain"/>
    <property type="match status" value="1"/>
</dbReference>
<evidence type="ECO:0000259" key="8">
    <source>
        <dbReference type="PROSITE" id="PS50112"/>
    </source>
</evidence>
<dbReference type="Pfam" id="PF13426">
    <property type="entry name" value="PAS_9"/>
    <property type="match status" value="2"/>
</dbReference>
<feature type="domain" description="PAS" evidence="8">
    <location>
        <begin position="427"/>
        <end position="477"/>
    </location>
</feature>
<dbReference type="EMBL" id="QMFY01000004">
    <property type="protein sequence ID" value="RAW01372.1"/>
    <property type="molecule type" value="Genomic_DNA"/>
</dbReference>
<dbReference type="Gene3D" id="2.10.70.100">
    <property type="match status" value="1"/>
</dbReference>
<dbReference type="InterPro" id="IPR000014">
    <property type="entry name" value="PAS"/>
</dbReference>
<feature type="domain" description="PAS" evidence="8">
    <location>
        <begin position="550"/>
        <end position="619"/>
    </location>
</feature>
<dbReference type="InterPro" id="IPR000700">
    <property type="entry name" value="PAS-assoc_C"/>
</dbReference>
<dbReference type="InterPro" id="IPR035965">
    <property type="entry name" value="PAS-like_dom_sf"/>
</dbReference>
<dbReference type="GO" id="GO:0000155">
    <property type="term" value="F:phosphorelay sensor kinase activity"/>
    <property type="evidence" value="ECO:0007669"/>
    <property type="project" value="InterPro"/>
</dbReference>
<dbReference type="Proteomes" id="UP000251889">
    <property type="component" value="Unassembled WGS sequence"/>
</dbReference>
<keyword evidence="5" id="KW-0418">Kinase</keyword>
<dbReference type="SUPFAM" id="SSF55874">
    <property type="entry name" value="ATPase domain of HSP90 chaperone/DNA topoisomerase II/histidine kinase"/>
    <property type="match status" value="1"/>
</dbReference>
<evidence type="ECO:0000256" key="5">
    <source>
        <dbReference type="ARBA" id="ARBA00022777"/>
    </source>
</evidence>
<evidence type="ECO:0000313" key="10">
    <source>
        <dbReference type="EMBL" id="RAW01372.1"/>
    </source>
</evidence>
<feature type="region of interest" description="Disordered" evidence="6">
    <location>
        <begin position="1"/>
        <end position="45"/>
    </location>
</feature>
<feature type="domain" description="PAC" evidence="9">
    <location>
        <begin position="373"/>
        <end position="426"/>
    </location>
</feature>
<keyword evidence="4" id="KW-0808">Transferase</keyword>
<dbReference type="InterPro" id="IPR052162">
    <property type="entry name" value="Sensor_kinase/Photoreceptor"/>
</dbReference>
<protein>
    <recommendedName>
        <fullName evidence="2">histidine kinase</fullName>
        <ecNumber evidence="2">2.7.13.3</ecNumber>
    </recommendedName>
</protein>
<evidence type="ECO:0000259" key="9">
    <source>
        <dbReference type="PROSITE" id="PS50113"/>
    </source>
</evidence>
<evidence type="ECO:0000313" key="11">
    <source>
        <dbReference type="Proteomes" id="UP000251889"/>
    </source>
</evidence>
<gene>
    <name evidence="10" type="ORF">DQQ10_10745</name>
</gene>
<feature type="compositionally biased region" description="Basic residues" evidence="6">
    <location>
        <begin position="30"/>
        <end position="40"/>
    </location>
</feature>
<dbReference type="SMART" id="SM00387">
    <property type="entry name" value="HATPase_c"/>
    <property type="match status" value="1"/>
</dbReference>
<dbReference type="SUPFAM" id="SSF55785">
    <property type="entry name" value="PYP-like sensor domain (PAS domain)"/>
    <property type="match status" value="5"/>
</dbReference>
<dbReference type="PRINTS" id="PR00344">
    <property type="entry name" value="BCTRLSENSOR"/>
</dbReference>
<dbReference type="CDD" id="cd00130">
    <property type="entry name" value="PAS"/>
    <property type="match status" value="5"/>
</dbReference>
<dbReference type="InterPro" id="IPR001610">
    <property type="entry name" value="PAC"/>
</dbReference>
<name>A0A364Y3U5_9BACT</name>
<accession>A0A364Y3U5</accession>
<feature type="domain" description="PAC" evidence="9">
    <location>
        <begin position="618"/>
        <end position="668"/>
    </location>
</feature>
<evidence type="ECO:0000256" key="3">
    <source>
        <dbReference type="ARBA" id="ARBA00022553"/>
    </source>
</evidence>
<dbReference type="Gene3D" id="3.30.450.20">
    <property type="entry name" value="PAS domain"/>
    <property type="match status" value="5"/>
</dbReference>
<dbReference type="PROSITE" id="PS50112">
    <property type="entry name" value="PAS"/>
    <property type="match status" value="4"/>
</dbReference>
<dbReference type="InterPro" id="IPR003594">
    <property type="entry name" value="HATPase_dom"/>
</dbReference>
<dbReference type="InterPro" id="IPR036097">
    <property type="entry name" value="HisK_dim/P_sf"/>
</dbReference>
<dbReference type="EC" id="2.7.13.3" evidence="2"/>
<feature type="domain" description="Histidine kinase" evidence="7">
    <location>
        <begin position="693"/>
        <end position="906"/>
    </location>
</feature>
<dbReference type="Pfam" id="PF08447">
    <property type="entry name" value="PAS_3"/>
    <property type="match status" value="3"/>
</dbReference>
<dbReference type="InterPro" id="IPR036890">
    <property type="entry name" value="HATPase_C_sf"/>
</dbReference>
<evidence type="ECO:0000256" key="2">
    <source>
        <dbReference type="ARBA" id="ARBA00012438"/>
    </source>
</evidence>
<dbReference type="Pfam" id="PF02518">
    <property type="entry name" value="HATPase_c"/>
    <property type="match status" value="1"/>
</dbReference>
<organism evidence="10 11">
    <name type="scientific">Pseudochryseolinea flava</name>
    <dbReference type="NCBI Taxonomy" id="2059302"/>
    <lineage>
        <taxon>Bacteria</taxon>
        <taxon>Pseudomonadati</taxon>
        <taxon>Bacteroidota</taxon>
        <taxon>Cytophagia</taxon>
        <taxon>Cytophagales</taxon>
        <taxon>Fulvivirgaceae</taxon>
        <taxon>Pseudochryseolinea</taxon>
    </lineage>
</organism>
<feature type="domain" description="PAC" evidence="9">
    <location>
        <begin position="245"/>
        <end position="297"/>
    </location>
</feature>
<dbReference type="SMART" id="SM00388">
    <property type="entry name" value="HisKA"/>
    <property type="match status" value="1"/>
</dbReference>
<feature type="domain" description="PAS" evidence="8">
    <location>
        <begin position="297"/>
        <end position="363"/>
    </location>
</feature>
<keyword evidence="11" id="KW-1185">Reference proteome</keyword>
<dbReference type="InterPro" id="IPR005467">
    <property type="entry name" value="His_kinase_dom"/>
</dbReference>
<dbReference type="InterPro" id="IPR004358">
    <property type="entry name" value="Sig_transdc_His_kin-like_C"/>
</dbReference>
<dbReference type="NCBIfam" id="TIGR00229">
    <property type="entry name" value="sensory_box"/>
    <property type="match status" value="5"/>
</dbReference>